<proteinExistence type="predicted"/>
<dbReference type="Gene3D" id="1.10.10.10">
    <property type="entry name" value="Winged helix-like DNA-binding domain superfamily/Winged helix DNA-binding domain"/>
    <property type="match status" value="1"/>
</dbReference>
<dbReference type="Proteomes" id="UP001597460">
    <property type="component" value="Unassembled WGS sequence"/>
</dbReference>
<sequence>MSSGKPNDFYERVYEVVAQIPQGKVTSYGAIAQYLGVASGARMVGYAMNNYQSYDLEFELPAHRVLNRLGQLTGRAHFEGDTMRERLLQEGIKFKEEYTVDLEGHFWDPEELEN</sequence>
<reference evidence="4" key="1">
    <citation type="journal article" date="2019" name="Int. J. Syst. Evol. Microbiol.">
        <title>The Global Catalogue of Microorganisms (GCM) 10K type strain sequencing project: providing services to taxonomists for standard genome sequencing and annotation.</title>
        <authorList>
            <consortium name="The Broad Institute Genomics Platform"/>
            <consortium name="The Broad Institute Genome Sequencing Center for Infectious Disease"/>
            <person name="Wu L."/>
            <person name="Ma J."/>
        </authorList>
    </citation>
    <scope>NUCLEOTIDE SEQUENCE [LARGE SCALE GENOMIC DNA]</scope>
    <source>
        <strain evidence="4">KCTC 52042</strain>
    </source>
</reference>
<dbReference type="InterPro" id="IPR036388">
    <property type="entry name" value="WH-like_DNA-bd_sf"/>
</dbReference>
<keyword evidence="4" id="KW-1185">Reference proteome</keyword>
<evidence type="ECO:0000313" key="3">
    <source>
        <dbReference type="EMBL" id="MFD2532170.1"/>
    </source>
</evidence>
<dbReference type="InterPro" id="IPR036217">
    <property type="entry name" value="MethylDNA_cys_MeTrfase_DNAb"/>
</dbReference>
<dbReference type="CDD" id="cd06445">
    <property type="entry name" value="ATase"/>
    <property type="match status" value="1"/>
</dbReference>
<evidence type="ECO:0000259" key="2">
    <source>
        <dbReference type="Pfam" id="PF01035"/>
    </source>
</evidence>
<dbReference type="PANTHER" id="PTHR42942">
    <property type="entry name" value="6-O-METHYLGUANINE DNA METHYLTRANSFERASE"/>
    <property type="match status" value="1"/>
</dbReference>
<comment type="caution">
    <text evidence="3">The sequence shown here is derived from an EMBL/GenBank/DDBJ whole genome shotgun (WGS) entry which is preliminary data.</text>
</comment>
<dbReference type="InterPro" id="IPR014048">
    <property type="entry name" value="MethylDNA_cys_MeTrfase_DNA-bd"/>
</dbReference>
<keyword evidence="1" id="KW-0227">DNA damage</keyword>
<feature type="domain" description="Methylated-DNA-[protein]-cysteine S-methyltransferase DNA binding" evidence="2">
    <location>
        <begin position="8"/>
        <end position="91"/>
    </location>
</feature>
<dbReference type="SUPFAM" id="SSF46767">
    <property type="entry name" value="Methylated DNA-protein cysteine methyltransferase, C-terminal domain"/>
    <property type="match status" value="1"/>
</dbReference>
<organism evidence="3 4">
    <name type="scientific">Gracilimonas halophila</name>
    <dbReference type="NCBI Taxonomy" id="1834464"/>
    <lineage>
        <taxon>Bacteria</taxon>
        <taxon>Pseudomonadati</taxon>
        <taxon>Balneolota</taxon>
        <taxon>Balneolia</taxon>
        <taxon>Balneolales</taxon>
        <taxon>Balneolaceae</taxon>
        <taxon>Gracilimonas</taxon>
    </lineage>
</organism>
<protein>
    <submittedName>
        <fullName evidence="3">MGMT family protein</fullName>
    </submittedName>
</protein>
<evidence type="ECO:0000256" key="1">
    <source>
        <dbReference type="ARBA" id="ARBA00022763"/>
    </source>
</evidence>
<accession>A0ABW5JI66</accession>
<dbReference type="Pfam" id="PF01035">
    <property type="entry name" value="DNA_binding_1"/>
    <property type="match status" value="1"/>
</dbReference>
<gene>
    <name evidence="3" type="ORF">ACFSVN_06910</name>
</gene>
<dbReference type="InterPro" id="IPR052520">
    <property type="entry name" value="ATL_DNA_repair"/>
</dbReference>
<dbReference type="EMBL" id="JBHULI010000024">
    <property type="protein sequence ID" value="MFD2532170.1"/>
    <property type="molecule type" value="Genomic_DNA"/>
</dbReference>
<name>A0ABW5JI66_9BACT</name>
<dbReference type="RefSeq" id="WP_390300378.1">
    <property type="nucleotide sequence ID" value="NZ_JBHULI010000024.1"/>
</dbReference>
<dbReference type="PANTHER" id="PTHR42942:SF1">
    <property type="entry name" value="ALKYLTRANSFERASE-LIKE PROTEIN 1"/>
    <property type="match status" value="1"/>
</dbReference>
<evidence type="ECO:0000313" key="4">
    <source>
        <dbReference type="Proteomes" id="UP001597460"/>
    </source>
</evidence>